<dbReference type="PANTHER" id="PTHR24148:SF64">
    <property type="entry name" value="HETEROKARYON INCOMPATIBILITY DOMAIN-CONTAINING PROTEIN"/>
    <property type="match status" value="1"/>
</dbReference>
<evidence type="ECO:0000313" key="4">
    <source>
        <dbReference type="Proteomes" id="UP000016933"/>
    </source>
</evidence>
<reference evidence="4" key="1">
    <citation type="journal article" date="2012" name="PLoS Genet.">
        <title>The genomes of the fungal plant pathogens Cladosporium fulvum and Dothistroma septosporum reveal adaptation to different hosts and lifestyles but also signatures of common ancestry.</title>
        <authorList>
            <person name="de Wit P.J.G.M."/>
            <person name="van der Burgt A."/>
            <person name="Oekmen B."/>
            <person name="Stergiopoulos I."/>
            <person name="Abd-Elsalam K.A."/>
            <person name="Aerts A.L."/>
            <person name="Bahkali A.H."/>
            <person name="Beenen H.G."/>
            <person name="Chettri P."/>
            <person name="Cox M.P."/>
            <person name="Datema E."/>
            <person name="de Vries R.P."/>
            <person name="Dhillon B."/>
            <person name="Ganley A.R."/>
            <person name="Griffiths S.A."/>
            <person name="Guo Y."/>
            <person name="Hamelin R.C."/>
            <person name="Henrissat B."/>
            <person name="Kabir M.S."/>
            <person name="Jashni M.K."/>
            <person name="Kema G."/>
            <person name="Klaubauf S."/>
            <person name="Lapidus A."/>
            <person name="Levasseur A."/>
            <person name="Lindquist E."/>
            <person name="Mehrabi R."/>
            <person name="Ohm R.A."/>
            <person name="Owen T.J."/>
            <person name="Salamov A."/>
            <person name="Schwelm A."/>
            <person name="Schijlen E."/>
            <person name="Sun H."/>
            <person name="van den Burg H.A."/>
            <person name="van Ham R.C.H.J."/>
            <person name="Zhang S."/>
            <person name="Goodwin S.B."/>
            <person name="Grigoriev I.V."/>
            <person name="Collemare J."/>
            <person name="Bradshaw R.E."/>
        </authorList>
    </citation>
    <scope>NUCLEOTIDE SEQUENCE [LARGE SCALE GENOMIC DNA]</scope>
    <source>
        <strain evidence="4">NZE10 / CBS 128990</strain>
    </source>
</reference>
<dbReference type="eggNOG" id="ENOG502SHWS">
    <property type="taxonomic scope" value="Eukaryota"/>
</dbReference>
<evidence type="ECO:0000259" key="2">
    <source>
        <dbReference type="Pfam" id="PF06985"/>
    </source>
</evidence>
<name>N1PDB2_DOTSN</name>
<dbReference type="Pfam" id="PF06985">
    <property type="entry name" value="HET"/>
    <property type="match status" value="1"/>
</dbReference>
<feature type="compositionally biased region" description="Basic and acidic residues" evidence="1">
    <location>
        <begin position="523"/>
        <end position="543"/>
    </location>
</feature>
<sequence length="637" mass="71553">MIEVDGHGVTITRNAYSVLSLFCDWTQQRDRKAWVWIDAVCINQDDLLEKSVQVPLMASIYGKAKRTVVWLGDSNASTDLGMDLVRALAMGKNGYPVPQSIAKNSAAWTGFQEIASRPWWIRAWTLQESVIPTDTVYYCGTKCLTADEVRSAVLVVSSYSYSHSEVPLSKTTWAPLWHRRRIYQWLGHQDMDDDFDGYERQRPSPADRKLGQISLPALLAYQRHSLSTNPRDYLYSLLGCIKDKDKQLVGPPVYHSTTEEVYRNFVRSWVLAYQSLDILAFAELFPENTISQQLTHRLPSWAPDWSARLVMSSEESNAVPLLVSQPNKPDIGSMLPPRFLRRNGLHDPYGYVRGGKLPIYTAAGKMAMRVSFSKDMTHLKCTGILIDSIDGLSAVDADDFIPVEPSTSPPNLDRTEKNLHEQMDVACRIIDSLYLGRADVYLQYELDAQVPSKLAQEFLPTNEADGGTERQAWVDANEALKINGMTIRGAMTFTPKPDSHDSVSVKRSASPRDPPRRCPSRRSSPDRTSIRSDDSERIKQDEEFTEHSLDRKFRIATHRNWMAKRLAVTNTGHVGMVPQTARKNDIVCVLFGCSVPMVLRPVGDGTHKVVGEAYVHGFMDGEALEGGEYGAADYTLV</sequence>
<dbReference type="AlphaFoldDB" id="N1PDB2"/>
<feature type="region of interest" description="Disordered" evidence="1">
    <location>
        <begin position="491"/>
        <end position="543"/>
    </location>
</feature>
<reference evidence="3 4" key="2">
    <citation type="journal article" date="2012" name="PLoS Pathog.">
        <title>Diverse lifestyles and strategies of plant pathogenesis encoded in the genomes of eighteen Dothideomycetes fungi.</title>
        <authorList>
            <person name="Ohm R.A."/>
            <person name="Feau N."/>
            <person name="Henrissat B."/>
            <person name="Schoch C.L."/>
            <person name="Horwitz B.A."/>
            <person name="Barry K.W."/>
            <person name="Condon B.J."/>
            <person name="Copeland A.C."/>
            <person name="Dhillon B."/>
            <person name="Glaser F."/>
            <person name="Hesse C.N."/>
            <person name="Kosti I."/>
            <person name="LaButti K."/>
            <person name="Lindquist E.A."/>
            <person name="Lucas S."/>
            <person name="Salamov A.A."/>
            <person name="Bradshaw R.E."/>
            <person name="Ciuffetti L."/>
            <person name="Hamelin R.C."/>
            <person name="Kema G.H.J."/>
            <person name="Lawrence C."/>
            <person name="Scott J.A."/>
            <person name="Spatafora J.W."/>
            <person name="Turgeon B.G."/>
            <person name="de Wit P.J.G.M."/>
            <person name="Zhong S."/>
            <person name="Goodwin S.B."/>
            <person name="Grigoriev I.V."/>
        </authorList>
    </citation>
    <scope>NUCLEOTIDE SEQUENCE [LARGE SCALE GENOMIC DNA]</scope>
    <source>
        <strain evidence="4">NZE10 / CBS 128990</strain>
    </source>
</reference>
<dbReference type="Pfam" id="PF26639">
    <property type="entry name" value="Het-6_barrel"/>
    <property type="match status" value="1"/>
</dbReference>
<dbReference type="EMBL" id="KB446544">
    <property type="protein sequence ID" value="EME40089.1"/>
    <property type="molecule type" value="Genomic_DNA"/>
</dbReference>
<dbReference type="PANTHER" id="PTHR24148">
    <property type="entry name" value="ANKYRIN REPEAT DOMAIN-CONTAINING PROTEIN 39 HOMOLOG-RELATED"/>
    <property type="match status" value="1"/>
</dbReference>
<evidence type="ECO:0000313" key="3">
    <source>
        <dbReference type="EMBL" id="EME40089.1"/>
    </source>
</evidence>
<dbReference type="Proteomes" id="UP000016933">
    <property type="component" value="Unassembled WGS sequence"/>
</dbReference>
<organism evidence="3 4">
    <name type="scientific">Dothistroma septosporum (strain NZE10 / CBS 128990)</name>
    <name type="common">Red band needle blight fungus</name>
    <name type="synonym">Mycosphaerella pini</name>
    <dbReference type="NCBI Taxonomy" id="675120"/>
    <lineage>
        <taxon>Eukaryota</taxon>
        <taxon>Fungi</taxon>
        <taxon>Dikarya</taxon>
        <taxon>Ascomycota</taxon>
        <taxon>Pezizomycotina</taxon>
        <taxon>Dothideomycetes</taxon>
        <taxon>Dothideomycetidae</taxon>
        <taxon>Mycosphaerellales</taxon>
        <taxon>Mycosphaerellaceae</taxon>
        <taxon>Dothistroma</taxon>
    </lineage>
</organism>
<feature type="domain" description="Heterokaryon incompatibility" evidence="2">
    <location>
        <begin position="2"/>
        <end position="128"/>
    </location>
</feature>
<gene>
    <name evidence="3" type="ORF">DOTSEDRAFT_158763</name>
</gene>
<accession>N1PDB2</accession>
<protein>
    <recommendedName>
        <fullName evidence="2">Heterokaryon incompatibility domain-containing protein</fullName>
    </recommendedName>
</protein>
<dbReference type="STRING" id="675120.N1PDB2"/>
<dbReference type="OMA" id="CEHIGNF"/>
<dbReference type="HOGENOM" id="CLU_004184_7_0_1"/>
<dbReference type="InterPro" id="IPR052895">
    <property type="entry name" value="HetReg/Transcr_Mod"/>
</dbReference>
<dbReference type="InterPro" id="IPR010730">
    <property type="entry name" value="HET"/>
</dbReference>
<evidence type="ECO:0000256" key="1">
    <source>
        <dbReference type="SAM" id="MobiDB-lite"/>
    </source>
</evidence>
<proteinExistence type="predicted"/>
<dbReference type="OrthoDB" id="2504919at2759"/>
<keyword evidence="4" id="KW-1185">Reference proteome</keyword>